<dbReference type="PANTHER" id="PTHR11130:SF0">
    <property type="entry name" value="GLUTATHIONE SYNTHETASE"/>
    <property type="match status" value="1"/>
</dbReference>
<comment type="catalytic activity">
    <reaction evidence="3">
        <text>gamma-L-glutamyl-L-cysteine + glycine + ATP = glutathione + ADP + phosphate + H(+)</text>
        <dbReference type="Rhea" id="RHEA:13557"/>
        <dbReference type="ChEBI" id="CHEBI:15378"/>
        <dbReference type="ChEBI" id="CHEBI:30616"/>
        <dbReference type="ChEBI" id="CHEBI:43474"/>
        <dbReference type="ChEBI" id="CHEBI:57305"/>
        <dbReference type="ChEBI" id="CHEBI:57925"/>
        <dbReference type="ChEBI" id="CHEBI:58173"/>
        <dbReference type="ChEBI" id="CHEBI:456216"/>
        <dbReference type="EC" id="6.3.2.3"/>
    </reaction>
    <physiologicalReaction direction="left-to-right" evidence="3">
        <dbReference type="Rhea" id="RHEA:13558"/>
    </physiologicalReaction>
</comment>
<evidence type="ECO:0000313" key="14">
    <source>
        <dbReference type="EMBL" id="CAF4774410.1"/>
    </source>
</evidence>
<evidence type="ECO:0000313" key="8">
    <source>
        <dbReference type="EMBL" id="CAF3577297.1"/>
    </source>
</evidence>
<dbReference type="Proteomes" id="UP000663873">
    <property type="component" value="Unassembled WGS sequence"/>
</dbReference>
<dbReference type="Gene3D" id="3.40.50.1760">
    <property type="entry name" value="Glutathione synthase, substrate-binding domain superfamily, eukaryotic"/>
    <property type="match status" value="1"/>
</dbReference>
<dbReference type="AlphaFoldDB" id="A0A818LT56"/>
<dbReference type="GO" id="GO:0005829">
    <property type="term" value="C:cytosol"/>
    <property type="evidence" value="ECO:0007669"/>
    <property type="project" value="TreeGrafter"/>
</dbReference>
<name>A0A818LT56_9BILA</name>
<evidence type="ECO:0000313" key="11">
    <source>
        <dbReference type="EMBL" id="CAF4466744.1"/>
    </source>
</evidence>
<dbReference type="InterPro" id="IPR037013">
    <property type="entry name" value="GSH-S_sub-bd_sf"/>
</dbReference>
<dbReference type="InterPro" id="IPR016185">
    <property type="entry name" value="PreATP-grasp_dom_sf"/>
</dbReference>
<dbReference type="Proteomes" id="UP000663865">
    <property type="component" value="Unassembled WGS sequence"/>
</dbReference>
<dbReference type="Pfam" id="PF03199">
    <property type="entry name" value="GSH_synthase"/>
    <property type="match status" value="1"/>
</dbReference>
<dbReference type="GO" id="GO:0043295">
    <property type="term" value="F:glutathione binding"/>
    <property type="evidence" value="ECO:0007669"/>
    <property type="project" value="TreeGrafter"/>
</dbReference>
<dbReference type="EMBL" id="CAJOBQ010002461">
    <property type="protein sequence ID" value="CAF4561488.1"/>
    <property type="molecule type" value="Genomic_DNA"/>
</dbReference>
<evidence type="ECO:0000313" key="15">
    <source>
        <dbReference type="Proteomes" id="UP000663869"/>
    </source>
</evidence>
<dbReference type="EMBL" id="CAJOBR010002461">
    <property type="protein sequence ID" value="CAF4683465.1"/>
    <property type="molecule type" value="Genomic_DNA"/>
</dbReference>
<evidence type="ECO:0000256" key="3">
    <source>
        <dbReference type="ARBA" id="ARBA00048871"/>
    </source>
</evidence>
<evidence type="ECO:0000256" key="1">
    <source>
        <dbReference type="ARBA" id="ARBA00020821"/>
    </source>
</evidence>
<evidence type="ECO:0000259" key="4">
    <source>
        <dbReference type="Pfam" id="PF03199"/>
    </source>
</evidence>
<protein>
    <recommendedName>
        <fullName evidence="1">Glutathione synthetase</fullName>
    </recommendedName>
    <alternativeName>
        <fullName evidence="2">Glutathione synthase</fullName>
    </alternativeName>
</protein>
<dbReference type="EMBL" id="CAJNXB010000019">
    <property type="protein sequence ID" value="CAF2986242.1"/>
    <property type="molecule type" value="Genomic_DNA"/>
</dbReference>
<evidence type="ECO:0000313" key="5">
    <source>
        <dbReference type="EMBL" id="CAF2986242.1"/>
    </source>
</evidence>
<feature type="domain" description="Glutathione synthase substrate-binding" evidence="4">
    <location>
        <begin position="4"/>
        <end position="45"/>
    </location>
</feature>
<dbReference type="Proteomes" id="UP000663869">
    <property type="component" value="Unassembled WGS sequence"/>
</dbReference>
<evidence type="ECO:0000313" key="6">
    <source>
        <dbReference type="EMBL" id="CAF3332179.1"/>
    </source>
</evidence>
<dbReference type="EMBL" id="CAJOBO010002565">
    <property type="protein sequence ID" value="CAF4457838.1"/>
    <property type="molecule type" value="Genomic_DNA"/>
</dbReference>
<dbReference type="GO" id="GO:0004363">
    <property type="term" value="F:glutathione synthase activity"/>
    <property type="evidence" value="ECO:0007669"/>
    <property type="project" value="UniProtKB-EC"/>
</dbReference>
<dbReference type="PANTHER" id="PTHR11130">
    <property type="entry name" value="GLUTATHIONE SYNTHETASE"/>
    <property type="match status" value="1"/>
</dbReference>
<dbReference type="EMBL" id="CAJNYT010000136">
    <property type="protein sequence ID" value="CAF3332179.1"/>
    <property type="molecule type" value="Genomic_DNA"/>
</dbReference>
<dbReference type="GO" id="GO:0005524">
    <property type="term" value="F:ATP binding"/>
    <property type="evidence" value="ECO:0007669"/>
    <property type="project" value="InterPro"/>
</dbReference>
<reference evidence="8" key="1">
    <citation type="submission" date="2021-02" db="EMBL/GenBank/DDBJ databases">
        <authorList>
            <person name="Nowell W R."/>
        </authorList>
    </citation>
    <scope>NUCLEOTIDE SEQUENCE</scope>
</reference>
<accession>A0A818LT56</accession>
<dbReference type="Proteomes" id="UP000663848">
    <property type="component" value="Unassembled WGS sequence"/>
</dbReference>
<dbReference type="EMBL" id="CAJNYV010005592">
    <property type="protein sequence ID" value="CAF3760560.1"/>
    <property type="molecule type" value="Genomic_DNA"/>
</dbReference>
<evidence type="ECO:0000313" key="13">
    <source>
        <dbReference type="EMBL" id="CAF4683465.1"/>
    </source>
</evidence>
<dbReference type="EMBL" id="CAJOBP010005342">
    <property type="protein sequence ID" value="CAF4466744.1"/>
    <property type="molecule type" value="Genomic_DNA"/>
</dbReference>
<dbReference type="Proteomes" id="UP000663851">
    <property type="component" value="Unassembled WGS sequence"/>
</dbReference>
<dbReference type="EMBL" id="CAJOBS010001915">
    <property type="protein sequence ID" value="CAF4774410.1"/>
    <property type="molecule type" value="Genomic_DNA"/>
</dbReference>
<dbReference type="Proteomes" id="UP000663872">
    <property type="component" value="Unassembled WGS sequence"/>
</dbReference>
<dbReference type="SUPFAM" id="SSF52440">
    <property type="entry name" value="PreATP-grasp domain"/>
    <property type="match status" value="1"/>
</dbReference>
<dbReference type="Proteomes" id="UP000663838">
    <property type="component" value="Unassembled WGS sequence"/>
</dbReference>
<evidence type="ECO:0000313" key="16">
    <source>
        <dbReference type="Proteomes" id="UP000663873"/>
    </source>
</evidence>
<evidence type="ECO:0000313" key="9">
    <source>
        <dbReference type="EMBL" id="CAF3760560.1"/>
    </source>
</evidence>
<dbReference type="Proteomes" id="UP000663833">
    <property type="component" value="Unassembled WGS sequence"/>
</dbReference>
<dbReference type="EMBL" id="CAJNYD010001873">
    <property type="protein sequence ID" value="CAF3374493.1"/>
    <property type="molecule type" value="Genomic_DNA"/>
</dbReference>
<evidence type="ECO:0000313" key="10">
    <source>
        <dbReference type="EMBL" id="CAF4457838.1"/>
    </source>
</evidence>
<dbReference type="EMBL" id="CAJNYU010002677">
    <property type="protein sequence ID" value="CAF3577297.1"/>
    <property type="molecule type" value="Genomic_DNA"/>
</dbReference>
<evidence type="ECO:0000313" key="12">
    <source>
        <dbReference type="EMBL" id="CAF4561488.1"/>
    </source>
</evidence>
<sequence length="81" mass="9640">MNRSAVYYHTGYIPEHYINEKCWYVREQIEKSRAVKCPTVRSQLAGCKIVQEYLTHENIIEKYINDENLSKNIRSTFALIK</sequence>
<evidence type="ECO:0000313" key="7">
    <source>
        <dbReference type="EMBL" id="CAF3374493.1"/>
    </source>
</evidence>
<dbReference type="Proteomes" id="UP000663862">
    <property type="component" value="Unassembled WGS sequence"/>
</dbReference>
<comment type="caution">
    <text evidence="8">The sequence shown here is derived from an EMBL/GenBank/DDBJ whole genome shotgun (WGS) entry which is preliminary data.</text>
</comment>
<dbReference type="OrthoDB" id="2020073at2759"/>
<evidence type="ECO:0000256" key="2">
    <source>
        <dbReference type="ARBA" id="ARBA00030403"/>
    </source>
</evidence>
<dbReference type="Proteomes" id="UP000663825">
    <property type="component" value="Unassembled WGS sequence"/>
</dbReference>
<keyword evidence="16" id="KW-1185">Reference proteome</keyword>
<gene>
    <name evidence="8" type="ORF">FME351_LOCUS20765</name>
    <name evidence="6" type="ORF">GRG538_LOCUS3705</name>
    <name evidence="10" type="ORF">HFQ381_LOCUS24393</name>
    <name evidence="9" type="ORF">KIK155_LOCUS30242</name>
    <name evidence="7" type="ORF">LUA448_LOCUS15176</name>
    <name evidence="13" type="ORF">QYT958_LOCUS16764</name>
    <name evidence="5" type="ORF">TIS948_LOCUS728</name>
    <name evidence="14" type="ORF">TOA249_LOCUS21781</name>
    <name evidence="12" type="ORF">TSG867_LOCUS25336</name>
    <name evidence="11" type="ORF">UJA718_LOCUS23909</name>
</gene>
<dbReference type="InterPro" id="IPR005615">
    <property type="entry name" value="Glutathione_synthase"/>
</dbReference>
<proteinExistence type="predicted"/>
<dbReference type="InterPro" id="IPR004887">
    <property type="entry name" value="GSH_synth_subst-bd"/>
</dbReference>
<organism evidence="8 15">
    <name type="scientific">Rotaria socialis</name>
    <dbReference type="NCBI Taxonomy" id="392032"/>
    <lineage>
        <taxon>Eukaryota</taxon>
        <taxon>Metazoa</taxon>
        <taxon>Spiralia</taxon>
        <taxon>Gnathifera</taxon>
        <taxon>Rotifera</taxon>
        <taxon>Eurotatoria</taxon>
        <taxon>Bdelloidea</taxon>
        <taxon>Philodinida</taxon>
        <taxon>Philodinidae</taxon>
        <taxon>Rotaria</taxon>
    </lineage>
</organism>